<dbReference type="EMBL" id="JARAVY010000008">
    <property type="protein sequence ID" value="MDX2911257.1"/>
    <property type="molecule type" value="Genomic_DNA"/>
</dbReference>
<keyword evidence="1" id="KW-0732">Signal</keyword>
<accession>A0ABU4L668</accession>
<proteinExistence type="predicted"/>
<dbReference type="RefSeq" id="WP_256964016.1">
    <property type="nucleotide sequence ID" value="NZ_JAGJBZ010000002.1"/>
</dbReference>
<reference evidence="2 3" key="1">
    <citation type="journal article" date="2023" name="Microb. Genom.">
        <title>Mesoterricola silvestris gen. nov., sp. nov., Mesoterricola sediminis sp. nov., Geothrix oryzae sp. nov., Geothrix edaphica sp. nov., Geothrix rubra sp. nov., and Geothrix limicola sp. nov., six novel members of Acidobacteriota isolated from soils.</title>
        <authorList>
            <person name="Weisberg A.J."/>
            <person name="Pearce E."/>
            <person name="Kramer C.G."/>
            <person name="Chang J.H."/>
            <person name="Clarke C.R."/>
        </authorList>
    </citation>
    <scope>NUCLEOTIDE SEQUENCE [LARGE SCALE GENOMIC DNA]</scope>
    <source>
        <strain evidence="2 3">NRRL_B-2795</strain>
    </source>
</reference>
<protein>
    <submittedName>
        <fullName evidence="2">NPP1 family protein</fullName>
    </submittedName>
</protein>
<name>A0ABU4L668_9ACTN</name>
<comment type="caution">
    <text evidence="2">The sequence shown here is derived from an EMBL/GenBank/DDBJ whole genome shotgun (WGS) entry which is preliminary data.</text>
</comment>
<evidence type="ECO:0000313" key="3">
    <source>
        <dbReference type="Proteomes" id="UP001271723"/>
    </source>
</evidence>
<organism evidence="2 3">
    <name type="scientific">Streptomyces griseiscabiei</name>
    <dbReference type="NCBI Taxonomy" id="2993540"/>
    <lineage>
        <taxon>Bacteria</taxon>
        <taxon>Bacillati</taxon>
        <taxon>Actinomycetota</taxon>
        <taxon>Actinomycetes</taxon>
        <taxon>Kitasatosporales</taxon>
        <taxon>Streptomycetaceae</taxon>
        <taxon>Streptomyces</taxon>
    </lineage>
</organism>
<gene>
    <name evidence="2" type="ORF">PV517_21475</name>
</gene>
<keyword evidence="3" id="KW-1185">Reference proteome</keyword>
<dbReference type="InterPro" id="IPR008701">
    <property type="entry name" value="NPP1"/>
</dbReference>
<evidence type="ECO:0000256" key="1">
    <source>
        <dbReference type="SAM" id="SignalP"/>
    </source>
</evidence>
<dbReference type="Proteomes" id="UP001271723">
    <property type="component" value="Unassembled WGS sequence"/>
</dbReference>
<dbReference type="PIRSF" id="PIRSF029958">
    <property type="entry name" value="Necrosis-inducing_protein"/>
    <property type="match status" value="1"/>
</dbReference>
<evidence type="ECO:0000313" key="2">
    <source>
        <dbReference type="EMBL" id="MDX2911257.1"/>
    </source>
</evidence>
<feature type="signal peptide" evidence="1">
    <location>
        <begin position="1"/>
        <end position="27"/>
    </location>
</feature>
<sequence length="263" mass="28622">MSRLGRTALVAGSVAALTLGLTGGAHADDGIKPLPYMGQGAPKQEMFQPLFDYDSDGCYPAPAVDASGNLNGGLKNSGSITGGCKTGHLGNANTYSRAKCDKGTGWCGIVYALYFEKDQVVAGADAFGHRHDWEAAVVWYHGNDEWPSYVSTSAHGDYTTKRFNDVERVGKRFKVVYHKDGGSTHAFRFAKVGEQAEAWGPDNWDRPSLVPYDSLWGTNRTAWNALANSDWGKANFPIQDKGDRFRNTLNKAKPSDISFNAWS</sequence>
<dbReference type="Pfam" id="PF05630">
    <property type="entry name" value="NPP1"/>
    <property type="match status" value="1"/>
</dbReference>
<dbReference type="PANTHER" id="PTHR33657:SF6">
    <property type="entry name" value="SECRETED PROTEIN"/>
    <property type="match status" value="1"/>
</dbReference>
<feature type="chain" id="PRO_5046708079" evidence="1">
    <location>
        <begin position="28"/>
        <end position="263"/>
    </location>
</feature>
<dbReference type="PANTHER" id="PTHR33657">
    <property type="entry name" value="DOMAIN PROTEIN, PUTATIVE (AFU_ORTHOLOGUE AFUA_5G00600)-RELATED"/>
    <property type="match status" value="1"/>
</dbReference>